<organism evidence="1 2">
    <name type="scientific">Colocasia esculenta</name>
    <name type="common">Wild taro</name>
    <name type="synonym">Arum esculentum</name>
    <dbReference type="NCBI Taxonomy" id="4460"/>
    <lineage>
        <taxon>Eukaryota</taxon>
        <taxon>Viridiplantae</taxon>
        <taxon>Streptophyta</taxon>
        <taxon>Embryophyta</taxon>
        <taxon>Tracheophyta</taxon>
        <taxon>Spermatophyta</taxon>
        <taxon>Magnoliopsida</taxon>
        <taxon>Liliopsida</taxon>
        <taxon>Araceae</taxon>
        <taxon>Aroideae</taxon>
        <taxon>Colocasieae</taxon>
        <taxon>Colocasia</taxon>
    </lineage>
</organism>
<dbReference type="EMBL" id="NMUH01000558">
    <property type="protein sequence ID" value="MQL81288.1"/>
    <property type="molecule type" value="Genomic_DNA"/>
</dbReference>
<evidence type="ECO:0000313" key="1">
    <source>
        <dbReference type="EMBL" id="MQL81288.1"/>
    </source>
</evidence>
<evidence type="ECO:0000313" key="2">
    <source>
        <dbReference type="Proteomes" id="UP000652761"/>
    </source>
</evidence>
<dbReference type="AlphaFoldDB" id="A0A843UCJ2"/>
<keyword evidence="2" id="KW-1185">Reference proteome</keyword>
<proteinExistence type="predicted"/>
<dbReference type="Proteomes" id="UP000652761">
    <property type="component" value="Unassembled WGS sequence"/>
</dbReference>
<accession>A0A843UCJ2</accession>
<comment type="caution">
    <text evidence="1">The sequence shown here is derived from an EMBL/GenBank/DDBJ whole genome shotgun (WGS) entry which is preliminary data.</text>
</comment>
<name>A0A843UCJ2_COLES</name>
<reference evidence="1" key="1">
    <citation type="submission" date="2017-07" db="EMBL/GenBank/DDBJ databases">
        <title>Taro Niue Genome Assembly and Annotation.</title>
        <authorList>
            <person name="Atibalentja N."/>
            <person name="Keating K."/>
            <person name="Fields C.J."/>
        </authorList>
    </citation>
    <scope>NUCLEOTIDE SEQUENCE</scope>
    <source>
        <strain evidence="1">Niue_2</strain>
        <tissue evidence="1">Leaf</tissue>
    </source>
</reference>
<sequence length="165" mass="18945">MQICSLKQEQSVRRLKTFVVTHQRKEKRKNARKAAKPILFYKGESFLPTYTEDDFGWENKSNNQLESIQEMADMPEKIKEMCRKQKIPQPEKGEEKKERVSLSLDASFLLYCLSGKCCIPLLTAESEIDGNICTLFIANLGLRVHIASSYNIDTQVVTVLVVQTR</sequence>
<gene>
    <name evidence="1" type="ORF">Taro_013738</name>
</gene>
<protein>
    <submittedName>
        <fullName evidence="1">Uncharacterized protein</fullName>
    </submittedName>
</protein>